<evidence type="ECO:0000313" key="2">
    <source>
        <dbReference type="Proteomes" id="UP000054279"/>
    </source>
</evidence>
<accession>A0A0C9URE7</accession>
<reference evidence="1 2" key="1">
    <citation type="submission" date="2014-06" db="EMBL/GenBank/DDBJ databases">
        <title>Evolutionary Origins and Diversification of the Mycorrhizal Mutualists.</title>
        <authorList>
            <consortium name="DOE Joint Genome Institute"/>
            <consortium name="Mycorrhizal Genomics Consortium"/>
            <person name="Kohler A."/>
            <person name="Kuo A."/>
            <person name="Nagy L.G."/>
            <person name="Floudas D."/>
            <person name="Copeland A."/>
            <person name="Barry K.W."/>
            <person name="Cichocki N."/>
            <person name="Veneault-Fourrey C."/>
            <person name="LaButti K."/>
            <person name="Lindquist E.A."/>
            <person name="Lipzen A."/>
            <person name="Lundell T."/>
            <person name="Morin E."/>
            <person name="Murat C."/>
            <person name="Riley R."/>
            <person name="Ohm R."/>
            <person name="Sun H."/>
            <person name="Tunlid A."/>
            <person name="Henrissat B."/>
            <person name="Grigoriev I.V."/>
            <person name="Hibbett D.S."/>
            <person name="Martin F."/>
        </authorList>
    </citation>
    <scope>NUCLEOTIDE SEQUENCE [LARGE SCALE GENOMIC DNA]</scope>
    <source>
        <strain evidence="1 2">SS14</strain>
    </source>
</reference>
<dbReference type="Proteomes" id="UP000054279">
    <property type="component" value="Unassembled WGS sequence"/>
</dbReference>
<keyword evidence="2" id="KW-1185">Reference proteome</keyword>
<organism evidence="1 2">
    <name type="scientific">Sphaerobolus stellatus (strain SS14)</name>
    <dbReference type="NCBI Taxonomy" id="990650"/>
    <lineage>
        <taxon>Eukaryota</taxon>
        <taxon>Fungi</taxon>
        <taxon>Dikarya</taxon>
        <taxon>Basidiomycota</taxon>
        <taxon>Agaricomycotina</taxon>
        <taxon>Agaricomycetes</taxon>
        <taxon>Phallomycetidae</taxon>
        <taxon>Geastrales</taxon>
        <taxon>Sphaerobolaceae</taxon>
        <taxon>Sphaerobolus</taxon>
    </lineage>
</organism>
<protein>
    <recommendedName>
        <fullName evidence="3">DUF4218 domain-containing protein</fullName>
    </recommendedName>
</protein>
<feature type="non-terminal residue" evidence="1">
    <location>
        <position position="351"/>
    </location>
</feature>
<gene>
    <name evidence="1" type="ORF">M422DRAFT_97456</name>
</gene>
<dbReference type="AlphaFoldDB" id="A0A0C9URE7"/>
<feature type="non-terminal residue" evidence="1">
    <location>
        <position position="1"/>
    </location>
</feature>
<dbReference type="PANTHER" id="PTHR46579">
    <property type="entry name" value="F5/8 TYPE C DOMAIN-CONTAINING PROTEIN-RELATED"/>
    <property type="match status" value="1"/>
</dbReference>
<evidence type="ECO:0008006" key="3">
    <source>
        <dbReference type="Google" id="ProtNLM"/>
    </source>
</evidence>
<evidence type="ECO:0000313" key="1">
    <source>
        <dbReference type="EMBL" id="KIJ31782.1"/>
    </source>
</evidence>
<name>A0A0C9URE7_SPHS4</name>
<dbReference type="PANTHER" id="PTHR46579:SF1">
    <property type="entry name" value="F5_8 TYPE C DOMAIN-CONTAINING PROTEIN"/>
    <property type="match status" value="1"/>
</dbReference>
<dbReference type="OrthoDB" id="3247418at2759"/>
<dbReference type="EMBL" id="KN837237">
    <property type="protein sequence ID" value="KIJ31782.1"/>
    <property type="molecule type" value="Genomic_DNA"/>
</dbReference>
<proteinExistence type="predicted"/>
<sequence length="351" mass="40259">FVADMPGSRKTVGSSQCILCGMIHKDVVAGCLLDPQAWQRVTLKQYLDKAQKWKNAKTLNERETLYKKIGIRWSPLLRLPYWNPVKLAVVDPMHALFLNLVKIHFRETYGMDSKTVEKTQTSIQKKRKKSKIKPLDAKDLRLGEEALNQTGLSKSALKKRLFSTLQELCQERDIERTMDTTGNITKETMSLDLLNWIRKAIATTITPSWFPVVPRQFGSAKAGKLKAAEWQAVITVYAPAALCRVWGRNSDAFSTHFKFLQNTMNLVASVLLAVSYETSPLHAALYTQYMQAYLKGLKELFPTMRFRNTHHIVLHIEELLNLLGPVHSWWMFPFERLIGRLQKISTNWIIG</sequence>
<dbReference type="HOGENOM" id="CLU_002101_1_0_1"/>